<proteinExistence type="predicted"/>
<evidence type="ECO:0000313" key="3">
    <source>
        <dbReference type="EMBL" id="CAE8695317.1"/>
    </source>
</evidence>
<organism evidence="3 4">
    <name type="scientific">Polarella glacialis</name>
    <name type="common">Dinoflagellate</name>
    <dbReference type="NCBI Taxonomy" id="89957"/>
    <lineage>
        <taxon>Eukaryota</taxon>
        <taxon>Sar</taxon>
        <taxon>Alveolata</taxon>
        <taxon>Dinophyceae</taxon>
        <taxon>Suessiales</taxon>
        <taxon>Suessiaceae</taxon>
        <taxon>Polarella</taxon>
    </lineage>
</organism>
<feature type="compositionally biased region" description="Polar residues" evidence="2">
    <location>
        <begin position="1"/>
        <end position="10"/>
    </location>
</feature>
<accession>A0A813K5G5</accession>
<dbReference type="EMBL" id="CAJNNW010028240">
    <property type="protein sequence ID" value="CAE8695317.1"/>
    <property type="molecule type" value="Genomic_DNA"/>
</dbReference>
<keyword evidence="1" id="KW-0175">Coiled coil</keyword>
<sequence length="322" mass="35019">SITDLDNNPSFPCIGQLMPVTQPKQPDSPRAQDAARHSAREALSALDARRDEFCRSRDQMLDAVAGLRQNLAAVRAAVRDAGIRIQGGCGELQELAGEADRHFHASGPDRAALAEAERDVRELERRAEILRLEEGEKRRSAEVELAAAALELDALTKRAEEAERLEGETELAAAAALPALQAQLAAEEQALQEELDLEAEVTTSWRPSAGEAEGGLDPDEQLCFEWYHMLREDKPHQAALALAEAECDSWEMRLHALVAPPAFRLGGGNADSGTGRAGLQRLDAELLDLTAAERGRRSDSAECLQVLSQEGPGRLIFSEIHE</sequence>
<feature type="coiled-coil region" evidence="1">
    <location>
        <begin position="113"/>
        <end position="197"/>
    </location>
</feature>
<evidence type="ECO:0000256" key="1">
    <source>
        <dbReference type="SAM" id="Coils"/>
    </source>
</evidence>
<evidence type="ECO:0000256" key="2">
    <source>
        <dbReference type="SAM" id="MobiDB-lite"/>
    </source>
</evidence>
<protein>
    <submittedName>
        <fullName evidence="3">Uncharacterized protein</fullName>
    </submittedName>
</protein>
<feature type="region of interest" description="Disordered" evidence="2">
    <location>
        <begin position="1"/>
        <end position="42"/>
    </location>
</feature>
<comment type="caution">
    <text evidence="3">The sequence shown here is derived from an EMBL/GenBank/DDBJ whole genome shotgun (WGS) entry which is preliminary data.</text>
</comment>
<feature type="non-terminal residue" evidence="3">
    <location>
        <position position="1"/>
    </location>
</feature>
<name>A0A813K5G5_POLGL</name>
<feature type="non-terminal residue" evidence="3">
    <location>
        <position position="322"/>
    </location>
</feature>
<gene>
    <name evidence="3" type="ORF">PGLA2088_LOCUS29278</name>
</gene>
<reference evidence="3" key="1">
    <citation type="submission" date="2021-02" db="EMBL/GenBank/DDBJ databases">
        <authorList>
            <person name="Dougan E. K."/>
            <person name="Rhodes N."/>
            <person name="Thang M."/>
            <person name="Chan C."/>
        </authorList>
    </citation>
    <scope>NUCLEOTIDE SEQUENCE</scope>
</reference>
<dbReference type="AlphaFoldDB" id="A0A813K5G5"/>
<evidence type="ECO:0000313" key="4">
    <source>
        <dbReference type="Proteomes" id="UP000626109"/>
    </source>
</evidence>
<dbReference type="Proteomes" id="UP000626109">
    <property type="component" value="Unassembled WGS sequence"/>
</dbReference>